<dbReference type="AlphaFoldDB" id="A0AAD6F8F6"/>
<reference evidence="2" key="1">
    <citation type="submission" date="2022-11" db="EMBL/GenBank/DDBJ databases">
        <title>Chromosome-level genome of Pogonophryne albipinna.</title>
        <authorList>
            <person name="Jo E."/>
        </authorList>
    </citation>
    <scope>NUCLEOTIDE SEQUENCE</scope>
    <source>
        <strain evidence="2">SGF0006</strain>
        <tissue evidence="2">Muscle</tissue>
    </source>
</reference>
<evidence type="ECO:0000313" key="2">
    <source>
        <dbReference type="EMBL" id="KAJ4924582.1"/>
    </source>
</evidence>
<feature type="region of interest" description="Disordered" evidence="1">
    <location>
        <begin position="71"/>
        <end position="144"/>
    </location>
</feature>
<gene>
    <name evidence="2" type="ORF">JOQ06_003536</name>
</gene>
<feature type="compositionally biased region" description="Basic and acidic residues" evidence="1">
    <location>
        <begin position="90"/>
        <end position="101"/>
    </location>
</feature>
<dbReference type="Proteomes" id="UP001219934">
    <property type="component" value="Unassembled WGS sequence"/>
</dbReference>
<evidence type="ECO:0000313" key="3">
    <source>
        <dbReference type="Proteomes" id="UP001219934"/>
    </source>
</evidence>
<proteinExistence type="predicted"/>
<accession>A0AAD6F8F6</accession>
<name>A0AAD6F8F6_9TELE</name>
<feature type="compositionally biased region" description="Basic residues" evidence="1">
    <location>
        <begin position="77"/>
        <end position="89"/>
    </location>
</feature>
<organism evidence="2 3">
    <name type="scientific">Pogonophryne albipinna</name>
    <dbReference type="NCBI Taxonomy" id="1090488"/>
    <lineage>
        <taxon>Eukaryota</taxon>
        <taxon>Metazoa</taxon>
        <taxon>Chordata</taxon>
        <taxon>Craniata</taxon>
        <taxon>Vertebrata</taxon>
        <taxon>Euteleostomi</taxon>
        <taxon>Actinopterygii</taxon>
        <taxon>Neopterygii</taxon>
        <taxon>Teleostei</taxon>
        <taxon>Neoteleostei</taxon>
        <taxon>Acanthomorphata</taxon>
        <taxon>Eupercaria</taxon>
        <taxon>Perciformes</taxon>
        <taxon>Notothenioidei</taxon>
        <taxon>Pogonophryne</taxon>
    </lineage>
</organism>
<protein>
    <submittedName>
        <fullName evidence="2">Uncharacterized protein</fullName>
    </submittedName>
</protein>
<sequence length="144" mass="15974">MMPVNRKQDKSVFDLNINKDVHTCSEYAISPLTEQCVTAEVHSAKFTTVICDDKRPGLVFILQRSWEAGADDDTHNAHWHRKRGGKRRERRDVALGQEGERLGVSNSNSVETQGRDKDDVMPDSSPVPFEAPSGSKAEQHGSAA</sequence>
<evidence type="ECO:0000256" key="1">
    <source>
        <dbReference type="SAM" id="MobiDB-lite"/>
    </source>
</evidence>
<keyword evidence="3" id="KW-1185">Reference proteome</keyword>
<comment type="caution">
    <text evidence="2">The sequence shown here is derived from an EMBL/GenBank/DDBJ whole genome shotgun (WGS) entry which is preliminary data.</text>
</comment>
<dbReference type="EMBL" id="JAPTMU010000022">
    <property type="protein sequence ID" value="KAJ4924582.1"/>
    <property type="molecule type" value="Genomic_DNA"/>
</dbReference>